<reference evidence="2 3" key="1">
    <citation type="submission" date="2023-05" db="EMBL/GenBank/DDBJ databases">
        <title>B98-5 Cell Line De Novo Hybrid Assembly: An Optical Mapping Approach.</title>
        <authorList>
            <person name="Kananen K."/>
            <person name="Auerbach J.A."/>
            <person name="Kautto E."/>
            <person name="Blachly J.S."/>
        </authorList>
    </citation>
    <scope>NUCLEOTIDE SEQUENCE [LARGE SCALE GENOMIC DNA]</scope>
    <source>
        <strain evidence="2">B95-8</strain>
        <tissue evidence="2">Cell line</tissue>
    </source>
</reference>
<protein>
    <submittedName>
        <fullName evidence="2">Uncharacterized protein</fullName>
    </submittedName>
</protein>
<feature type="region of interest" description="Disordered" evidence="1">
    <location>
        <begin position="1"/>
        <end position="65"/>
    </location>
</feature>
<proteinExistence type="predicted"/>
<evidence type="ECO:0000256" key="1">
    <source>
        <dbReference type="SAM" id="MobiDB-lite"/>
    </source>
</evidence>
<sequence length="65" mass="7245">MQGKARQVNEIPGKARQGDLRQASQARHGHFTPGNARQFDAWQSQAKHSQEWEHKAIPGKAISGK</sequence>
<gene>
    <name evidence="2" type="ORF">P7K49_007517</name>
</gene>
<feature type="non-terminal residue" evidence="2">
    <location>
        <position position="65"/>
    </location>
</feature>
<dbReference type="EMBL" id="JASSZA010000004">
    <property type="protein sequence ID" value="KAK2113251.1"/>
    <property type="molecule type" value="Genomic_DNA"/>
</dbReference>
<comment type="caution">
    <text evidence="2">The sequence shown here is derived from an EMBL/GenBank/DDBJ whole genome shotgun (WGS) entry which is preliminary data.</text>
</comment>
<name>A0ABQ9VV37_SAGOE</name>
<dbReference type="Proteomes" id="UP001266305">
    <property type="component" value="Unassembled WGS sequence"/>
</dbReference>
<accession>A0ABQ9VV37</accession>
<organism evidence="2 3">
    <name type="scientific">Saguinus oedipus</name>
    <name type="common">Cotton-top tamarin</name>
    <name type="synonym">Oedipomidas oedipus</name>
    <dbReference type="NCBI Taxonomy" id="9490"/>
    <lineage>
        <taxon>Eukaryota</taxon>
        <taxon>Metazoa</taxon>
        <taxon>Chordata</taxon>
        <taxon>Craniata</taxon>
        <taxon>Vertebrata</taxon>
        <taxon>Euteleostomi</taxon>
        <taxon>Mammalia</taxon>
        <taxon>Eutheria</taxon>
        <taxon>Euarchontoglires</taxon>
        <taxon>Primates</taxon>
        <taxon>Haplorrhini</taxon>
        <taxon>Platyrrhini</taxon>
        <taxon>Cebidae</taxon>
        <taxon>Callitrichinae</taxon>
        <taxon>Saguinus</taxon>
    </lineage>
</organism>
<keyword evidence="3" id="KW-1185">Reference proteome</keyword>
<evidence type="ECO:0000313" key="2">
    <source>
        <dbReference type="EMBL" id="KAK2113251.1"/>
    </source>
</evidence>
<evidence type="ECO:0000313" key="3">
    <source>
        <dbReference type="Proteomes" id="UP001266305"/>
    </source>
</evidence>